<feature type="region of interest" description="Disordered" evidence="2">
    <location>
        <begin position="401"/>
        <end position="428"/>
    </location>
</feature>
<sequence>DDKDLVHEFVQNDGLACLIKVGSEADQNYQNYILRALGQVMLYVDGMNGVIEHNETIQWLYSLISSKFRLVVKTALKLLLVFVEYTDTNCRLLVEAVDIVDSERGVKSWYNIINLLNDKDCADMELLIFAMTLINKTLAGIPDQDTYYDIVDSLEEQGMEKTIQYYMSKQGVEIDLLKQFQIYEAVLRQEDGEDLGDCLPFDAQRQMPRSKTKLSLTSNSEDRRKSRRHSLDTTAPKANLKKHVSSDSLPSWQRKVLETTEQFNKKNTHLNGTTTITKAANGSTITQTSGLDDITPGLRRRRERDARNRTLIKEQSDYNLKGQRASISSCSSADSYGSTSSGASSAYSLGSNEEKSPLIETIKLVPSSLDKNRNNFSNQSNNKIIEEELNKRNQHLLKPQTASRPTSLMPTNATTTSNNNHYPLNKQNSISDKKSWMLSMMYGKSQEQEQTNFSELHPTINNVSRSKSPTSPKMWTPISNSTSVSPSHEVISGSSIGVKNIQEKILKSPSHETKYQSSVKTTSSSKDLKSPQEYLQWEQLMNTLSRPLLINDLDFTDLKSDDDNDIFQVSLDTRDGSSPLPPPPPPPGGFAPPPPPMPVVDSPPPPPFSLIPRTGFQSPLVNNRSESTPSPTPSEKIVKNKKTVKLFWKEVKEEKSLLSRLKKKKTIWDEIKPVPVDTEKLEHLFENRSKELSNKKTQDGKKSEIIILDTKRSNAINIGMTKLPPPRTIKTAILKMNSTIMSREGIEKILTTMMPTEEEKTKITEAQMANPDIPLGSAENFLLTLSSISALEARLRLWAFRLDYDLMEKEIAEQLMDLKQAMVEIEKSDNLRLILATLLSIGNFLNGCQVKGFQIEYLSKVPEVKDTVHKHSLLHHLCHIVMEKYPSSGDLYSEFGAVTRASRVDFDEVAKNIQKLEQDCKASWDYLKVIAKHDGSSEMKVKMSEFLTDCAERIIVLGIIQRRVLNRFKKLLLFLGFSSISAKETKPHEVLKIISEFALEYRTTRERVKEQMEKKANHRARNKTRGKMITETEKFRTKEQQADQELRQLLGNGYGDYESDMGSGGKWGTLPGVKTRQRFNNNYTTVNNNTINGKMNSSDNHDEILETLVKTASMRNDQKTKRKSTRYGDRKSLRRTLKSGLELTEEELMNLENMTTS</sequence>
<name>A0A3S3PG71_9ACAR</name>
<dbReference type="PROSITE" id="PS51232">
    <property type="entry name" value="GBD_FH3"/>
    <property type="match status" value="1"/>
</dbReference>
<dbReference type="SUPFAM" id="SSF101447">
    <property type="entry name" value="Formin homology 2 domain (FH2 domain)"/>
    <property type="match status" value="1"/>
</dbReference>
<dbReference type="EMBL" id="NCKU01000684">
    <property type="protein sequence ID" value="RWS14572.1"/>
    <property type="molecule type" value="Genomic_DNA"/>
</dbReference>
<dbReference type="Gene3D" id="1.25.10.10">
    <property type="entry name" value="Leucine-rich Repeat Variant"/>
    <property type="match status" value="1"/>
</dbReference>
<feature type="region of interest" description="Disordered" evidence="2">
    <location>
        <begin position="287"/>
        <end position="353"/>
    </location>
</feature>
<dbReference type="GO" id="GO:0005737">
    <property type="term" value="C:cytoplasm"/>
    <property type="evidence" value="ECO:0007669"/>
    <property type="project" value="TreeGrafter"/>
</dbReference>
<protein>
    <submittedName>
        <fullName evidence="5">FH1/FH2 domain-containing protein 3-like isoform X3</fullName>
    </submittedName>
</protein>
<evidence type="ECO:0000313" key="7">
    <source>
        <dbReference type="Proteomes" id="UP000285301"/>
    </source>
</evidence>
<feature type="compositionally biased region" description="Polar residues" evidence="2">
    <location>
        <begin position="615"/>
        <end position="624"/>
    </location>
</feature>
<dbReference type="AlphaFoldDB" id="A0A3S3PG71"/>
<evidence type="ECO:0000259" key="3">
    <source>
        <dbReference type="PROSITE" id="PS51232"/>
    </source>
</evidence>
<reference evidence="5" key="2">
    <citation type="submission" date="2018-11" db="EMBL/GenBank/DDBJ databases">
        <title>Trombidioid mite genomics.</title>
        <authorList>
            <person name="Dong X."/>
        </authorList>
    </citation>
    <scope>NUCLEOTIDE SEQUENCE</scope>
    <source>
        <strain evidence="5">UoL-WK</strain>
    </source>
</reference>
<proteinExistence type="predicted"/>
<reference evidence="5 7" key="1">
    <citation type="journal article" date="2018" name="Gigascience">
        <title>Genomes of trombidid mites reveal novel predicted allergens and laterally-transferred genes associated with secondary metabolism.</title>
        <authorList>
            <person name="Dong X."/>
            <person name="Chaisiri K."/>
            <person name="Xia D."/>
            <person name="Armstrong S.D."/>
            <person name="Fang Y."/>
            <person name="Donnelly M.J."/>
            <person name="Kadowaki T."/>
            <person name="McGarry J.W."/>
            <person name="Darby A.C."/>
            <person name="Makepeace B.L."/>
        </authorList>
    </citation>
    <scope>NUCLEOTIDE SEQUENCE [LARGE SCALE GENOMIC DNA]</scope>
    <source>
        <strain evidence="5">UoL-WK</strain>
    </source>
</reference>
<dbReference type="PANTHER" id="PTHR45920">
    <property type="entry name" value="FORMIN HOMOLOGY 2 DOMAIN CONTAINING, ISOFORM I"/>
    <property type="match status" value="1"/>
</dbReference>
<accession>A0A3S3PG71</accession>
<comment type="caution">
    <text evidence="5">The sequence shown here is derived from an EMBL/GenBank/DDBJ whole genome shotgun (WGS) entry which is preliminary data.</text>
</comment>
<dbReference type="GO" id="GO:0030866">
    <property type="term" value="P:cortical actin cytoskeleton organization"/>
    <property type="evidence" value="ECO:0007669"/>
    <property type="project" value="TreeGrafter"/>
</dbReference>
<evidence type="ECO:0000313" key="6">
    <source>
        <dbReference type="EMBL" id="RWS14576.1"/>
    </source>
</evidence>
<feature type="non-terminal residue" evidence="5">
    <location>
        <position position="1"/>
    </location>
</feature>
<dbReference type="PROSITE" id="PS51444">
    <property type="entry name" value="FH2"/>
    <property type="match status" value="1"/>
</dbReference>
<feature type="region of interest" description="Disordered" evidence="2">
    <location>
        <begin position="207"/>
        <end position="249"/>
    </location>
</feature>
<dbReference type="GO" id="GO:0051015">
    <property type="term" value="F:actin filament binding"/>
    <property type="evidence" value="ECO:0007669"/>
    <property type="project" value="TreeGrafter"/>
</dbReference>
<feature type="domain" description="GBD/FH3" evidence="3">
    <location>
        <begin position="1"/>
        <end position="270"/>
    </location>
</feature>
<dbReference type="SUPFAM" id="SSF48371">
    <property type="entry name" value="ARM repeat"/>
    <property type="match status" value="1"/>
</dbReference>
<dbReference type="STRING" id="1965070.A0A3S3PG71"/>
<evidence type="ECO:0000313" key="5">
    <source>
        <dbReference type="EMBL" id="RWS14572.1"/>
    </source>
</evidence>
<organism evidence="5 7">
    <name type="scientific">Dinothrombium tinctorium</name>
    <dbReference type="NCBI Taxonomy" id="1965070"/>
    <lineage>
        <taxon>Eukaryota</taxon>
        <taxon>Metazoa</taxon>
        <taxon>Ecdysozoa</taxon>
        <taxon>Arthropoda</taxon>
        <taxon>Chelicerata</taxon>
        <taxon>Arachnida</taxon>
        <taxon>Acari</taxon>
        <taxon>Acariformes</taxon>
        <taxon>Trombidiformes</taxon>
        <taxon>Prostigmata</taxon>
        <taxon>Anystina</taxon>
        <taxon>Parasitengona</taxon>
        <taxon>Trombidioidea</taxon>
        <taxon>Trombidiidae</taxon>
        <taxon>Dinothrombium</taxon>
    </lineage>
</organism>
<dbReference type="InterPro" id="IPR014768">
    <property type="entry name" value="GBD/FH3_dom"/>
</dbReference>
<dbReference type="InterPro" id="IPR042201">
    <property type="entry name" value="FH2_Formin_sf"/>
</dbReference>
<dbReference type="InterPro" id="IPR016024">
    <property type="entry name" value="ARM-type_fold"/>
</dbReference>
<evidence type="ECO:0000256" key="1">
    <source>
        <dbReference type="ARBA" id="ARBA00023203"/>
    </source>
</evidence>
<dbReference type="Pfam" id="PF24959">
    <property type="entry name" value="FH3_FHOD1-3"/>
    <property type="match status" value="1"/>
</dbReference>
<dbReference type="GO" id="GO:0005856">
    <property type="term" value="C:cytoskeleton"/>
    <property type="evidence" value="ECO:0007669"/>
    <property type="project" value="TreeGrafter"/>
</dbReference>
<dbReference type="PANTHER" id="PTHR45920:SF4">
    <property type="entry name" value="FORMIN HOMOLOGY 2 DOMAIN CONTAINING, ISOFORM I"/>
    <property type="match status" value="1"/>
</dbReference>
<gene>
    <name evidence="6" type="ORF">B4U79_05881</name>
    <name evidence="5" type="ORF">B4U79_07281</name>
</gene>
<dbReference type="Proteomes" id="UP000285301">
    <property type="component" value="Unassembled WGS sequence"/>
</dbReference>
<evidence type="ECO:0000259" key="4">
    <source>
        <dbReference type="PROSITE" id="PS51444"/>
    </source>
</evidence>
<feature type="compositionally biased region" description="Polar residues" evidence="2">
    <location>
        <begin position="515"/>
        <end position="525"/>
    </location>
</feature>
<keyword evidence="7" id="KW-1185">Reference proteome</keyword>
<feature type="compositionally biased region" description="Low complexity" evidence="2">
    <location>
        <begin position="322"/>
        <end position="351"/>
    </location>
</feature>
<feature type="compositionally biased region" description="Low complexity" evidence="2">
    <location>
        <begin position="625"/>
        <end position="635"/>
    </location>
</feature>
<feature type="compositionally biased region" description="Basic and acidic residues" evidence="2">
    <location>
        <begin position="303"/>
        <end position="316"/>
    </location>
</feature>
<feature type="compositionally biased region" description="Pro residues" evidence="2">
    <location>
        <begin position="579"/>
        <end position="609"/>
    </location>
</feature>
<dbReference type="Gene3D" id="1.20.58.2220">
    <property type="entry name" value="Formin, FH2 domain"/>
    <property type="match status" value="1"/>
</dbReference>
<feature type="domain" description="FH2" evidence="4">
    <location>
        <begin position="633"/>
        <end position="1027"/>
    </location>
</feature>
<dbReference type="EMBL" id="NCKU01000683">
    <property type="protein sequence ID" value="RWS14576.1"/>
    <property type="molecule type" value="Genomic_DNA"/>
</dbReference>
<dbReference type="OrthoDB" id="9806920at2759"/>
<feature type="region of interest" description="Disordered" evidence="2">
    <location>
        <begin position="507"/>
        <end position="529"/>
    </location>
</feature>
<feature type="compositionally biased region" description="Polar residues" evidence="2">
    <location>
        <begin position="207"/>
        <end position="219"/>
    </location>
</feature>
<dbReference type="Pfam" id="PF02181">
    <property type="entry name" value="FH2"/>
    <property type="match status" value="1"/>
</dbReference>
<keyword evidence="1" id="KW-0009">Actin-binding</keyword>
<dbReference type="InterPro" id="IPR011989">
    <property type="entry name" value="ARM-like"/>
</dbReference>
<dbReference type="InterPro" id="IPR015425">
    <property type="entry name" value="FH2_Formin"/>
</dbReference>
<dbReference type="InterPro" id="IPR056771">
    <property type="entry name" value="FH3_FHOD1-3-like"/>
</dbReference>
<feature type="region of interest" description="Disordered" evidence="2">
    <location>
        <begin position="569"/>
        <end position="636"/>
    </location>
</feature>
<evidence type="ECO:0000256" key="2">
    <source>
        <dbReference type="SAM" id="MobiDB-lite"/>
    </source>
</evidence>
<dbReference type="SMART" id="SM00498">
    <property type="entry name" value="FH2"/>
    <property type="match status" value="1"/>
</dbReference>